<evidence type="ECO:0000313" key="2">
    <source>
        <dbReference type="Proteomes" id="UP000013525"/>
    </source>
</evidence>
<protein>
    <submittedName>
        <fullName evidence="1">Uncharacterized protein</fullName>
    </submittedName>
</protein>
<comment type="caution">
    <text evidence="1">The sequence shown here is derived from an EMBL/GenBank/DDBJ whole genome shotgun (WGS) entry which is preliminary data.</text>
</comment>
<accession>R7WRK5</accession>
<dbReference type="AlphaFoldDB" id="R7WRK5"/>
<name>R7WRK5_9NOCA</name>
<organism evidence="1 2">
    <name type="scientific">Rhodococcus rhodnii LMG 5362</name>
    <dbReference type="NCBI Taxonomy" id="1273125"/>
    <lineage>
        <taxon>Bacteria</taxon>
        <taxon>Bacillati</taxon>
        <taxon>Actinomycetota</taxon>
        <taxon>Actinomycetes</taxon>
        <taxon>Mycobacteriales</taxon>
        <taxon>Nocardiaceae</taxon>
        <taxon>Rhodococcus</taxon>
    </lineage>
</organism>
<reference evidence="1 2" key="1">
    <citation type="journal article" date="2013" name="Genome Announc.">
        <title>Draft Genome Sequence of Rhodococcus rhodnii Strain LMG5362, a Symbiont of Rhodnius prolixus (Hemiptera, Reduviidae, Triatominae), the Principle Vector of Trypanosoma cruzi.</title>
        <authorList>
            <person name="Pachebat J.A."/>
            <person name="van Keulen G."/>
            <person name="Whitten M.M."/>
            <person name="Girdwood S."/>
            <person name="Del Sol R."/>
            <person name="Dyson P.J."/>
            <person name="Facey P.D."/>
        </authorList>
    </citation>
    <scope>NUCLEOTIDE SEQUENCE [LARGE SCALE GENOMIC DNA]</scope>
    <source>
        <strain evidence="1 2">LMG 5362</strain>
    </source>
</reference>
<dbReference type="EMBL" id="APMY01000020">
    <property type="protein sequence ID" value="EOM77948.1"/>
    <property type="molecule type" value="Genomic_DNA"/>
</dbReference>
<dbReference type="Proteomes" id="UP000013525">
    <property type="component" value="Unassembled WGS sequence"/>
</dbReference>
<proteinExistence type="predicted"/>
<keyword evidence="2" id="KW-1185">Reference proteome</keyword>
<gene>
    <name evidence="1" type="ORF">Rrhod_0622</name>
</gene>
<sequence length="38" mass="4150">MAETYDCGGLFQFQRVGNSAAAAELSTQASHFPPRPHR</sequence>
<evidence type="ECO:0000313" key="1">
    <source>
        <dbReference type="EMBL" id="EOM77948.1"/>
    </source>
</evidence>